<name>A0AAJ3RKS5_PREIN</name>
<dbReference type="Proteomes" id="UP000229111">
    <property type="component" value="Unassembled WGS sequence"/>
</dbReference>
<evidence type="ECO:0000313" key="1">
    <source>
        <dbReference type="EMBL" id="PIK19022.1"/>
    </source>
</evidence>
<comment type="caution">
    <text evidence="1">The sequence shown here is derived from an EMBL/GenBank/DDBJ whole genome shotgun (WGS) entry which is preliminary data.</text>
</comment>
<proteinExistence type="predicted"/>
<evidence type="ECO:0000313" key="2">
    <source>
        <dbReference type="Proteomes" id="UP000229111"/>
    </source>
</evidence>
<protein>
    <submittedName>
        <fullName evidence="1">Uncharacterized protein</fullName>
    </submittedName>
</protein>
<dbReference type="EMBL" id="PEKM01000001">
    <property type="protein sequence ID" value="PIK19022.1"/>
    <property type="molecule type" value="Genomic_DNA"/>
</dbReference>
<dbReference type="AlphaFoldDB" id="A0AAJ3RKS5"/>
<accession>A0AAJ3RKS5</accession>
<gene>
    <name evidence="1" type="ORF">CTI16_08125</name>
</gene>
<organism evidence="1 2">
    <name type="scientific">Prevotella intermedia</name>
    <dbReference type="NCBI Taxonomy" id="28131"/>
    <lineage>
        <taxon>Bacteria</taxon>
        <taxon>Pseudomonadati</taxon>
        <taxon>Bacteroidota</taxon>
        <taxon>Bacteroidia</taxon>
        <taxon>Bacteroidales</taxon>
        <taxon>Prevotellaceae</taxon>
        <taxon>Prevotella</taxon>
    </lineage>
</organism>
<reference evidence="1 2" key="1">
    <citation type="submission" date="2017-11" db="EMBL/GenBank/DDBJ databases">
        <title>Genome sequencing of Prevotella intermedia KCOM 1101.</title>
        <authorList>
            <person name="Kook J.-K."/>
            <person name="Park S.-N."/>
            <person name="Lim Y.K."/>
        </authorList>
    </citation>
    <scope>NUCLEOTIDE SEQUENCE [LARGE SCALE GENOMIC DNA]</scope>
    <source>
        <strain evidence="1 2">KCOM 1101</strain>
    </source>
</reference>
<sequence length="79" mass="9248">MVILYFIIKDFSFLQRYKKNVKFNKINSSIIHLSSKKASFQVTILVFRVDMAGLTKKPDSNFGCLALWFLYYCCPVKIN</sequence>